<dbReference type="EnsemblMetazoa" id="HelroT177907">
    <property type="protein sequence ID" value="HelroP177907"/>
    <property type="gene ID" value="HelroG177907"/>
</dbReference>
<organism evidence="2 3">
    <name type="scientific">Helobdella robusta</name>
    <name type="common">Californian leech</name>
    <dbReference type="NCBI Taxonomy" id="6412"/>
    <lineage>
        <taxon>Eukaryota</taxon>
        <taxon>Metazoa</taxon>
        <taxon>Spiralia</taxon>
        <taxon>Lophotrochozoa</taxon>
        <taxon>Annelida</taxon>
        <taxon>Clitellata</taxon>
        <taxon>Hirudinea</taxon>
        <taxon>Rhynchobdellida</taxon>
        <taxon>Glossiphoniidae</taxon>
        <taxon>Helobdella</taxon>
    </lineage>
</organism>
<dbReference type="GO" id="GO:0005886">
    <property type="term" value="C:plasma membrane"/>
    <property type="evidence" value="ECO:0000318"/>
    <property type="project" value="GO_Central"/>
</dbReference>
<reference evidence="3" key="1">
    <citation type="submission" date="2012-12" db="EMBL/GenBank/DDBJ databases">
        <authorList>
            <person name="Hellsten U."/>
            <person name="Grimwood J."/>
            <person name="Chapman J.A."/>
            <person name="Shapiro H."/>
            <person name="Aerts A."/>
            <person name="Otillar R.P."/>
            <person name="Terry A.Y."/>
            <person name="Boore J.L."/>
            <person name="Simakov O."/>
            <person name="Marletaz F."/>
            <person name="Cho S.-J."/>
            <person name="Edsinger-Gonzales E."/>
            <person name="Havlak P."/>
            <person name="Kuo D.-H."/>
            <person name="Larsson T."/>
            <person name="Lv J."/>
            <person name="Arendt D."/>
            <person name="Savage R."/>
            <person name="Osoegawa K."/>
            <person name="de Jong P."/>
            <person name="Lindberg D.R."/>
            <person name="Seaver E.C."/>
            <person name="Weisblat D.A."/>
            <person name="Putnam N.H."/>
            <person name="Grigoriev I.V."/>
            <person name="Rokhsar D.S."/>
        </authorList>
    </citation>
    <scope>NUCLEOTIDE SEQUENCE</scope>
</reference>
<evidence type="ECO:0000313" key="2">
    <source>
        <dbReference type="EnsemblMetazoa" id="HelroP177907"/>
    </source>
</evidence>
<dbReference type="GO" id="GO:0007165">
    <property type="term" value="P:signal transduction"/>
    <property type="evidence" value="ECO:0000318"/>
    <property type="project" value="GO_Central"/>
</dbReference>
<dbReference type="InParanoid" id="T1FCG4"/>
<proteinExistence type="predicted"/>
<dbReference type="InterPro" id="IPR051836">
    <property type="entry name" value="Kremen_rcpt"/>
</dbReference>
<dbReference type="RefSeq" id="XP_009024316.1">
    <property type="nucleotide sequence ID" value="XM_009026068.1"/>
</dbReference>
<reference evidence="1 3" key="2">
    <citation type="journal article" date="2013" name="Nature">
        <title>Insights into bilaterian evolution from three spiralian genomes.</title>
        <authorList>
            <person name="Simakov O."/>
            <person name="Marletaz F."/>
            <person name="Cho S.J."/>
            <person name="Edsinger-Gonzales E."/>
            <person name="Havlak P."/>
            <person name="Hellsten U."/>
            <person name="Kuo D.H."/>
            <person name="Larsson T."/>
            <person name="Lv J."/>
            <person name="Arendt D."/>
            <person name="Savage R."/>
            <person name="Osoegawa K."/>
            <person name="de Jong P."/>
            <person name="Grimwood J."/>
            <person name="Chapman J.A."/>
            <person name="Shapiro H."/>
            <person name="Aerts A."/>
            <person name="Otillar R.P."/>
            <person name="Terry A.Y."/>
            <person name="Boore J.L."/>
            <person name="Grigoriev I.V."/>
            <person name="Lindberg D.R."/>
            <person name="Seaver E.C."/>
            <person name="Weisblat D.A."/>
            <person name="Putnam N.H."/>
            <person name="Rokhsar D.S."/>
        </authorList>
    </citation>
    <scope>NUCLEOTIDE SEQUENCE</scope>
</reference>
<dbReference type="GO" id="GO:0004888">
    <property type="term" value="F:transmembrane signaling receptor activity"/>
    <property type="evidence" value="ECO:0000318"/>
    <property type="project" value="GO_Central"/>
</dbReference>
<dbReference type="CTD" id="20206513"/>
<sequence>MDKPLFLFTFVYSLNFLFRRNTRTDGHEEYIGCFSSVIPSSACFVDSYTECKTFCMDDENSYLIAFRVWNVFHFVDKDKTECYCVVRVDLMVSSSKCNMLCNNKIDNCGGEMFYSVFSIKKAPHLDFSHIMSLPFSNTKKCFDALNVISIQLCIAACSEMKFPHTILKDTQCCCALLMEGQCEKPSYDPSCHKFCEGDQTQICGGYQCLPIYSTFSQLVFQSGKSVFHHWQNSPLSLMNTPGSGGLCQEGWTDCFVQNGDCGEEFICKRLSVNGVQYAECFCSDDNYYTFGKCLRNHSY</sequence>
<keyword evidence="3" id="KW-1185">Reference proteome</keyword>
<dbReference type="EMBL" id="AMQM01006227">
    <property type="status" value="NOT_ANNOTATED_CDS"/>
    <property type="molecule type" value="Genomic_DNA"/>
</dbReference>
<gene>
    <name evidence="2" type="primary">20206513</name>
    <name evidence="1" type="ORF">HELRODRAFT_177907</name>
</gene>
<name>T1FCG4_HELRO</name>
<dbReference type="PANTHER" id="PTHR24269">
    <property type="entry name" value="KREMEN PROTEIN"/>
    <property type="match status" value="1"/>
</dbReference>
<dbReference type="Proteomes" id="UP000015101">
    <property type="component" value="Unassembled WGS sequence"/>
</dbReference>
<reference evidence="2" key="3">
    <citation type="submission" date="2015-06" db="UniProtKB">
        <authorList>
            <consortium name="EnsemblMetazoa"/>
        </authorList>
    </citation>
    <scope>IDENTIFICATION</scope>
</reference>
<dbReference type="EMBL" id="KB097336">
    <property type="protein sequence ID" value="ESN97484.1"/>
    <property type="molecule type" value="Genomic_DNA"/>
</dbReference>
<dbReference type="KEGG" id="hro:HELRODRAFT_177907"/>
<dbReference type="GeneID" id="20206513"/>
<protein>
    <submittedName>
        <fullName evidence="1 2">Uncharacterized protein</fullName>
    </submittedName>
</protein>
<dbReference type="OrthoDB" id="5985073at2759"/>
<evidence type="ECO:0000313" key="3">
    <source>
        <dbReference type="Proteomes" id="UP000015101"/>
    </source>
</evidence>
<dbReference type="HOGENOM" id="CLU_975100_0_0_1"/>
<evidence type="ECO:0000313" key="1">
    <source>
        <dbReference type="EMBL" id="ESN97484.1"/>
    </source>
</evidence>
<dbReference type="PANTHER" id="PTHR24269:SF16">
    <property type="entry name" value="PROTEIN SLG1"/>
    <property type="match status" value="1"/>
</dbReference>
<accession>T1FCG4</accession>
<dbReference type="AlphaFoldDB" id="T1FCG4"/>